<gene>
    <name evidence="3" type="ORF">SLS60_000961</name>
</gene>
<proteinExistence type="predicted"/>
<feature type="transmembrane region" description="Helical" evidence="2">
    <location>
        <begin position="53"/>
        <end position="76"/>
    </location>
</feature>
<keyword evidence="2" id="KW-0472">Membrane</keyword>
<sequence>MSAAVEKVEKDHIEVTGDSSSPHASEFERSIALKGNYIPNEARNEDVVTLKTWMVIVVLSCSYGLSFWVVTTISAIQTQVAAELGNASNASWWTTM</sequence>
<evidence type="ECO:0000256" key="1">
    <source>
        <dbReference type="SAM" id="MobiDB-lite"/>
    </source>
</evidence>
<evidence type="ECO:0000313" key="4">
    <source>
        <dbReference type="Proteomes" id="UP001521785"/>
    </source>
</evidence>
<reference evidence="3 4" key="1">
    <citation type="submission" date="2024-02" db="EMBL/GenBank/DDBJ databases">
        <title>De novo assembly and annotation of 12 fungi associated with fruit tree decline syndrome in Ontario, Canada.</title>
        <authorList>
            <person name="Sulman M."/>
            <person name="Ellouze W."/>
            <person name="Ilyukhin E."/>
        </authorList>
    </citation>
    <scope>NUCLEOTIDE SEQUENCE [LARGE SCALE GENOMIC DNA]</scope>
    <source>
        <strain evidence="3 4">M42-189</strain>
    </source>
</reference>
<organism evidence="3 4">
    <name type="scientific">Paraconiothyrium brasiliense</name>
    <dbReference type="NCBI Taxonomy" id="300254"/>
    <lineage>
        <taxon>Eukaryota</taxon>
        <taxon>Fungi</taxon>
        <taxon>Dikarya</taxon>
        <taxon>Ascomycota</taxon>
        <taxon>Pezizomycotina</taxon>
        <taxon>Dothideomycetes</taxon>
        <taxon>Pleosporomycetidae</taxon>
        <taxon>Pleosporales</taxon>
        <taxon>Massarineae</taxon>
        <taxon>Didymosphaeriaceae</taxon>
        <taxon>Paraconiothyrium</taxon>
    </lineage>
</organism>
<evidence type="ECO:0000313" key="3">
    <source>
        <dbReference type="EMBL" id="KAL1612732.1"/>
    </source>
</evidence>
<keyword evidence="4" id="KW-1185">Reference proteome</keyword>
<evidence type="ECO:0000256" key="2">
    <source>
        <dbReference type="SAM" id="Phobius"/>
    </source>
</evidence>
<name>A0ABR3S967_9PLEO</name>
<feature type="region of interest" description="Disordered" evidence="1">
    <location>
        <begin position="1"/>
        <end position="25"/>
    </location>
</feature>
<keyword evidence="2" id="KW-1133">Transmembrane helix</keyword>
<keyword evidence="2" id="KW-0812">Transmembrane</keyword>
<feature type="compositionally biased region" description="Basic and acidic residues" evidence="1">
    <location>
        <begin position="1"/>
        <end position="15"/>
    </location>
</feature>
<accession>A0ABR3S967</accession>
<dbReference type="Proteomes" id="UP001521785">
    <property type="component" value="Unassembled WGS sequence"/>
</dbReference>
<comment type="caution">
    <text evidence="3">The sequence shown here is derived from an EMBL/GenBank/DDBJ whole genome shotgun (WGS) entry which is preliminary data.</text>
</comment>
<protein>
    <recommendedName>
        <fullName evidence="5">Major facilitator superfamily (MFS) profile domain-containing protein</fullName>
    </recommendedName>
</protein>
<evidence type="ECO:0008006" key="5">
    <source>
        <dbReference type="Google" id="ProtNLM"/>
    </source>
</evidence>
<dbReference type="EMBL" id="JAKJXO020000001">
    <property type="protein sequence ID" value="KAL1612732.1"/>
    <property type="molecule type" value="Genomic_DNA"/>
</dbReference>